<dbReference type="EC" id="4.2.1.9" evidence="1"/>
<dbReference type="EMBL" id="ACEQ02000004">
    <property type="protein sequence ID" value="EEZ76478.1"/>
    <property type="molecule type" value="Genomic_DNA"/>
</dbReference>
<name>D0W794_NEILA</name>
<comment type="caution">
    <text evidence="1">The sequence shown here is derived from an EMBL/GenBank/DDBJ whole genome shotgun (WGS) entry which is preliminary data.</text>
</comment>
<accession>D0W794</accession>
<organism evidence="1 2">
    <name type="scientific">Neisseria lactamica ATCC 23970</name>
    <dbReference type="NCBI Taxonomy" id="546265"/>
    <lineage>
        <taxon>Bacteria</taxon>
        <taxon>Pseudomonadati</taxon>
        <taxon>Pseudomonadota</taxon>
        <taxon>Betaproteobacteria</taxon>
        <taxon>Neisseriales</taxon>
        <taxon>Neisseriaceae</taxon>
        <taxon>Neisseria</taxon>
    </lineage>
</organism>
<dbReference type="Proteomes" id="UP000003843">
    <property type="component" value="Unassembled WGS sequence"/>
</dbReference>
<gene>
    <name evidence="1" type="ORF">NEILACOT_03392</name>
</gene>
<keyword evidence="1" id="KW-0456">Lyase</keyword>
<evidence type="ECO:0000313" key="1">
    <source>
        <dbReference type="EMBL" id="EEZ76478.1"/>
    </source>
</evidence>
<protein>
    <submittedName>
        <fullName evidence="1">Dihydroxy-acid dehydratase</fullName>
        <ecNumber evidence="1">4.2.1.9</ecNumber>
    </submittedName>
</protein>
<dbReference type="AlphaFoldDB" id="D0W794"/>
<proteinExistence type="predicted"/>
<reference evidence="1 2" key="1">
    <citation type="submission" date="2009-10" db="EMBL/GenBank/DDBJ databases">
        <authorList>
            <person name="Weinstock G."/>
            <person name="Sodergren E."/>
            <person name="Clifton S."/>
            <person name="Fulton L."/>
            <person name="Fulton B."/>
            <person name="Courtney L."/>
            <person name="Fronick C."/>
            <person name="Harrison M."/>
            <person name="Strong C."/>
            <person name="Farmer C."/>
            <person name="Delahaunty K."/>
            <person name="Markovic C."/>
            <person name="Hall O."/>
            <person name="Minx P."/>
            <person name="Tomlinson C."/>
            <person name="Mitreva M."/>
            <person name="Nelson J."/>
            <person name="Hou S."/>
            <person name="Wollam A."/>
            <person name="Pepin K.H."/>
            <person name="Johnson M."/>
            <person name="Bhonagiri V."/>
            <person name="Nash W.E."/>
            <person name="Warren W."/>
            <person name="Chinwalla A."/>
            <person name="Mardis E.R."/>
            <person name="Wilson R.K."/>
        </authorList>
    </citation>
    <scope>NUCLEOTIDE SEQUENCE [LARGE SCALE GENOMIC DNA]</scope>
    <source>
        <strain evidence="1 2">ATCC 23970</strain>
    </source>
</reference>
<sequence length="102" mass="11458">MHLLIFGTHPKPSRLPAPEPVPAFLRGFSFLPHAVSIPQNSDTWYKISFFSFQNTTKMPSERLLPFRRHSRQGNTLCRTTAPKPPPTAAIWRARAHCGAPPA</sequence>
<dbReference type="GO" id="GO:0004160">
    <property type="term" value="F:dihydroxy-acid dehydratase activity"/>
    <property type="evidence" value="ECO:0007669"/>
    <property type="project" value="UniProtKB-EC"/>
</dbReference>
<evidence type="ECO:0000313" key="2">
    <source>
        <dbReference type="Proteomes" id="UP000003843"/>
    </source>
</evidence>